<keyword evidence="3" id="KW-1185">Reference proteome</keyword>
<proteinExistence type="predicted"/>
<comment type="caution">
    <text evidence="2">The sequence shown here is derived from an EMBL/GenBank/DDBJ whole genome shotgun (WGS) entry which is preliminary data.</text>
</comment>
<accession>A0ABQ4QX97</accession>
<reference evidence="2" key="1">
    <citation type="journal article" date="2021" name="Front. Microbiol.">
        <title>Comprehensive Comparative Genomics and Phenotyping of Methylobacterium Species.</title>
        <authorList>
            <person name="Alessa O."/>
            <person name="Ogura Y."/>
            <person name="Fujitani Y."/>
            <person name="Takami H."/>
            <person name="Hayashi T."/>
            <person name="Sahin N."/>
            <person name="Tani A."/>
        </authorList>
    </citation>
    <scope>NUCLEOTIDE SEQUENCE</scope>
    <source>
        <strain evidence="2">KCTC 52305</strain>
    </source>
</reference>
<protein>
    <submittedName>
        <fullName evidence="2">Uncharacterized protein</fullName>
    </submittedName>
</protein>
<evidence type="ECO:0000313" key="2">
    <source>
        <dbReference type="EMBL" id="GJD49993.1"/>
    </source>
</evidence>
<sequence>MGEGAADHLGLLVDLLRHEVAVVALVDQEGLGGDFLAGPGDDGAGLVADLGAVPGQDGPVALLQIADLVREGGEREGVGAEIGLAVAEAQGQRGAVAGADQEVLLAGEQEGEREGAAQARQRRLDGRDGPEAGPHQVADELGHHLGVGLGLEGAAGGLELGLQLAEILDDAVVDHREALGGVRVGVGLVGAAMRRPAGVADADGAGEGVLEQLELEVRELALSPPPLQAAGFQGGDARRVVAAILEPAQGVDHLSRHGTPPDDSHDAAHARRLASPLGTVPFRNDPRPRAAAVARSLPPAATLPAFYRTGRGPGQSTCVTHCDAGSLNEGWPGSRGAPSRPRLQGIITVLMTWITPFDCMTSPMVTLAVSPFSSAT</sequence>
<organism evidence="2 3">
    <name type="scientific">Methylobacterium crusticola</name>
    <dbReference type="NCBI Taxonomy" id="1697972"/>
    <lineage>
        <taxon>Bacteria</taxon>
        <taxon>Pseudomonadati</taxon>
        <taxon>Pseudomonadota</taxon>
        <taxon>Alphaproteobacteria</taxon>
        <taxon>Hyphomicrobiales</taxon>
        <taxon>Methylobacteriaceae</taxon>
        <taxon>Methylobacterium</taxon>
    </lineage>
</organism>
<dbReference type="EMBL" id="BPQH01000007">
    <property type="protein sequence ID" value="GJD49993.1"/>
    <property type="molecule type" value="Genomic_DNA"/>
</dbReference>
<evidence type="ECO:0000256" key="1">
    <source>
        <dbReference type="SAM" id="MobiDB-lite"/>
    </source>
</evidence>
<name>A0ABQ4QX97_9HYPH</name>
<gene>
    <name evidence="2" type="ORF">OPKNFCMD_2729</name>
</gene>
<dbReference type="Proteomes" id="UP001055167">
    <property type="component" value="Unassembled WGS sequence"/>
</dbReference>
<evidence type="ECO:0000313" key="3">
    <source>
        <dbReference type="Proteomes" id="UP001055167"/>
    </source>
</evidence>
<reference evidence="2" key="2">
    <citation type="submission" date="2021-08" db="EMBL/GenBank/DDBJ databases">
        <authorList>
            <person name="Tani A."/>
            <person name="Ola A."/>
            <person name="Ogura Y."/>
            <person name="Katsura K."/>
            <person name="Hayashi T."/>
        </authorList>
    </citation>
    <scope>NUCLEOTIDE SEQUENCE</scope>
    <source>
        <strain evidence="2">KCTC 52305</strain>
    </source>
</reference>
<feature type="region of interest" description="Disordered" evidence="1">
    <location>
        <begin position="108"/>
        <end position="137"/>
    </location>
</feature>